<keyword evidence="1" id="KW-0472">Membrane</keyword>
<dbReference type="Proteomes" id="UP001628124">
    <property type="component" value="Unassembled WGS sequence"/>
</dbReference>
<evidence type="ECO:0000259" key="2">
    <source>
        <dbReference type="Pfam" id="PF01797"/>
    </source>
</evidence>
<feature type="domain" description="Transposase IS200-like" evidence="2">
    <location>
        <begin position="2"/>
        <end position="46"/>
    </location>
</feature>
<dbReference type="SUPFAM" id="SSF143422">
    <property type="entry name" value="Transposase IS200-like"/>
    <property type="match status" value="1"/>
</dbReference>
<evidence type="ECO:0000313" key="4">
    <source>
        <dbReference type="Proteomes" id="UP001628124"/>
    </source>
</evidence>
<dbReference type="Pfam" id="PF01797">
    <property type="entry name" value="Y1_Tnp"/>
    <property type="match status" value="1"/>
</dbReference>
<dbReference type="Gene3D" id="3.30.70.1290">
    <property type="entry name" value="Transposase IS200-like"/>
    <property type="match status" value="1"/>
</dbReference>
<accession>A0ABP9TSC2</accession>
<dbReference type="InterPro" id="IPR002686">
    <property type="entry name" value="Transposase_17"/>
</dbReference>
<keyword evidence="1" id="KW-1133">Transmembrane helix</keyword>
<organism evidence="3 4">
    <name type="scientific">Candidatus Rickettsia kedanie</name>
    <dbReference type="NCBI Taxonomy" id="3115352"/>
    <lineage>
        <taxon>Bacteria</taxon>
        <taxon>Pseudomonadati</taxon>
        <taxon>Pseudomonadota</taxon>
        <taxon>Alphaproteobacteria</taxon>
        <taxon>Rickettsiales</taxon>
        <taxon>Rickettsiaceae</taxon>
        <taxon>Rickettsieae</taxon>
        <taxon>Rickettsia</taxon>
        <taxon>spotted fever group</taxon>
    </lineage>
</organism>
<feature type="transmembrane region" description="Helical" evidence="1">
    <location>
        <begin position="48"/>
        <end position="69"/>
    </location>
</feature>
<proteinExistence type="predicted"/>
<comment type="caution">
    <text evidence="3">The sequence shown here is derived from an EMBL/GenBank/DDBJ whole genome shotgun (WGS) entry which is preliminary data.</text>
</comment>
<reference evidence="3 4" key="1">
    <citation type="journal article" date="2024" name="Microbiol. Immunol.">
        <title>Discovery of a novel spotted fever group Rickettsia, 'Candidatus Rickettsia kedanie,' in unfed larval chigger mites, Leptotrombidium scutellare.</title>
        <authorList>
            <person name="Ogawa M."/>
            <person name="Matsutani M."/>
            <person name="Katayama T."/>
            <person name="Takada N."/>
            <person name="Noda S."/>
            <person name="Takahashi M."/>
            <person name="Kageyama D."/>
            <person name="Hanaoka N."/>
            <person name="Ebihara H."/>
        </authorList>
    </citation>
    <scope>NUCLEOTIDE SEQUENCE [LARGE SCALE GENOMIC DNA]</scope>
    <source>
        <strain evidence="3 4">KNCP2-13</strain>
    </source>
</reference>
<sequence length="80" mass="9409">MEHEVHIILGKVACDHVHMFISYRPQITLSKIVQYLRVVAQEYYCKNLLIWASSFEAIIFGLEVIWQLVRVILLMKSAVY</sequence>
<dbReference type="InterPro" id="IPR036515">
    <property type="entry name" value="Transposase_17_sf"/>
</dbReference>
<keyword evidence="1" id="KW-0812">Transmembrane</keyword>
<protein>
    <recommendedName>
        <fullName evidence="2">Transposase IS200-like domain-containing protein</fullName>
    </recommendedName>
</protein>
<dbReference type="EMBL" id="BAABMM010000016">
    <property type="protein sequence ID" value="GAA5252042.1"/>
    <property type="molecule type" value="Genomic_DNA"/>
</dbReference>
<name>A0ABP9TSC2_9RICK</name>
<gene>
    <name evidence="3" type="ORF">KNCP2_03300</name>
</gene>
<evidence type="ECO:0000256" key="1">
    <source>
        <dbReference type="SAM" id="Phobius"/>
    </source>
</evidence>
<evidence type="ECO:0000313" key="3">
    <source>
        <dbReference type="EMBL" id="GAA5252042.1"/>
    </source>
</evidence>
<keyword evidence="4" id="KW-1185">Reference proteome</keyword>